<dbReference type="SUPFAM" id="SSF56003">
    <property type="entry name" value="Molybdenum cofactor-binding domain"/>
    <property type="match status" value="1"/>
</dbReference>
<dbReference type="EMBL" id="BAAAEN010000026">
    <property type="protein sequence ID" value="GAA0525726.1"/>
    <property type="molecule type" value="Genomic_DNA"/>
</dbReference>
<evidence type="ECO:0000313" key="2">
    <source>
        <dbReference type="Proteomes" id="UP001501706"/>
    </source>
</evidence>
<comment type="caution">
    <text evidence="1">The sequence shown here is derived from an EMBL/GenBank/DDBJ whole genome shotgun (WGS) entry which is preliminary data.</text>
</comment>
<dbReference type="Proteomes" id="UP001501706">
    <property type="component" value="Unassembled WGS sequence"/>
</dbReference>
<protein>
    <submittedName>
        <fullName evidence="1">Uncharacterized protein</fullName>
    </submittedName>
</protein>
<evidence type="ECO:0000313" key="1">
    <source>
        <dbReference type="EMBL" id="GAA0525726.1"/>
    </source>
</evidence>
<gene>
    <name evidence="1" type="ORF">GCM10009097_49110</name>
</gene>
<proteinExistence type="predicted"/>
<accession>A0ABN1CTE1</accession>
<reference evidence="1 2" key="1">
    <citation type="journal article" date="2019" name="Int. J. Syst. Evol. Microbiol.">
        <title>The Global Catalogue of Microorganisms (GCM) 10K type strain sequencing project: providing services to taxonomists for standard genome sequencing and annotation.</title>
        <authorList>
            <consortium name="The Broad Institute Genomics Platform"/>
            <consortium name="The Broad Institute Genome Sequencing Center for Infectious Disease"/>
            <person name="Wu L."/>
            <person name="Ma J."/>
        </authorList>
    </citation>
    <scope>NUCLEOTIDE SEQUENCE [LARGE SCALE GENOMIC DNA]</scope>
    <source>
        <strain evidence="1 2">JCM 14330</strain>
    </source>
</reference>
<name>A0ABN1CTE1_9BURK</name>
<organism evidence="1 2">
    <name type="scientific">Pigmentiphaga daeguensis</name>
    <dbReference type="NCBI Taxonomy" id="414049"/>
    <lineage>
        <taxon>Bacteria</taxon>
        <taxon>Pseudomonadati</taxon>
        <taxon>Pseudomonadota</taxon>
        <taxon>Betaproteobacteria</taxon>
        <taxon>Burkholderiales</taxon>
        <taxon>Alcaligenaceae</taxon>
        <taxon>Pigmentiphaga</taxon>
    </lineage>
</organism>
<keyword evidence="2" id="KW-1185">Reference proteome</keyword>
<dbReference type="InterPro" id="IPR037165">
    <property type="entry name" value="AldOxase/xan_DH_Mopterin-bd_sf"/>
</dbReference>
<sequence length="57" mass="6038">MNATADVRGGKAELWGLTQVCGEIAERLAPALANALFAATGERLRSLPLSRHGYELA</sequence>